<organism evidence="1 2">
    <name type="scientific">Pistacia atlantica</name>
    <dbReference type="NCBI Taxonomy" id="434234"/>
    <lineage>
        <taxon>Eukaryota</taxon>
        <taxon>Viridiplantae</taxon>
        <taxon>Streptophyta</taxon>
        <taxon>Embryophyta</taxon>
        <taxon>Tracheophyta</taxon>
        <taxon>Spermatophyta</taxon>
        <taxon>Magnoliopsida</taxon>
        <taxon>eudicotyledons</taxon>
        <taxon>Gunneridae</taxon>
        <taxon>Pentapetalae</taxon>
        <taxon>rosids</taxon>
        <taxon>malvids</taxon>
        <taxon>Sapindales</taxon>
        <taxon>Anacardiaceae</taxon>
        <taxon>Pistacia</taxon>
    </lineage>
</organism>
<comment type="caution">
    <text evidence="1">The sequence shown here is derived from an EMBL/GenBank/DDBJ whole genome shotgun (WGS) entry which is preliminary data.</text>
</comment>
<gene>
    <name evidence="1" type="ORF">Patl1_02311</name>
</gene>
<name>A0ACC1C9T1_9ROSI</name>
<evidence type="ECO:0000313" key="1">
    <source>
        <dbReference type="EMBL" id="KAJ0112351.1"/>
    </source>
</evidence>
<keyword evidence="2" id="KW-1185">Reference proteome</keyword>
<dbReference type="Proteomes" id="UP001164250">
    <property type="component" value="Chromosome 1"/>
</dbReference>
<reference evidence="2" key="1">
    <citation type="journal article" date="2023" name="G3 (Bethesda)">
        <title>Genome assembly and association tests identify interacting loci associated with vigor, precocity, and sex in interspecific pistachio rootstocks.</title>
        <authorList>
            <person name="Palmer W."/>
            <person name="Jacygrad E."/>
            <person name="Sagayaradj S."/>
            <person name="Cavanaugh K."/>
            <person name="Han R."/>
            <person name="Bertier L."/>
            <person name="Beede B."/>
            <person name="Kafkas S."/>
            <person name="Golino D."/>
            <person name="Preece J."/>
            <person name="Michelmore R."/>
        </authorList>
    </citation>
    <scope>NUCLEOTIDE SEQUENCE [LARGE SCALE GENOMIC DNA]</scope>
</reference>
<dbReference type="EMBL" id="CM047897">
    <property type="protein sequence ID" value="KAJ0112351.1"/>
    <property type="molecule type" value="Genomic_DNA"/>
</dbReference>
<proteinExistence type="predicted"/>
<protein>
    <submittedName>
        <fullName evidence="1">Uncharacterized protein</fullName>
    </submittedName>
</protein>
<accession>A0ACC1C9T1</accession>
<evidence type="ECO:0000313" key="2">
    <source>
        <dbReference type="Proteomes" id="UP001164250"/>
    </source>
</evidence>
<sequence>MESGASTKWRFEENKDSNYNSNTNTKTAATFTVRALLNTLLDNLNQNDTRRIIPLGHGDPSAFPCFRTTSVAVDAIVDAVRSAYYNSYSPTVGILPARRAIADYLNRHLPYKLSPDDVYLTLGCTQAIEVIVSVLARPGANILLPRPGYPYYEAHAKHSHLEVRHFDLLPEKGWEVDLDAVEALADENTLALVIINPGNPCGNVYSYQHLQKIAETARKLGIMVIADEVYAHLSFGNNPFVPMGVFGSIAPVFTLGSISKRWIVPGWRLGWIVTSDPNGIFQKLGIVDSIKDSLNISSDPATFIQGAVPQILENTKEDFFSKILDILRETADICYDRIKEIPCITCPNKPDGSMFLMVKLNTSLLEDISDDMEFALKLSKEDSVIVLPENKDSNKNTAAAFTVRAVLTTLSANLSKDDTKPVIQLGHGDPSAFPCFELLLLPKTPLSMLSAPPSTIPTHLRAVADYLNLNLPYKLSPDNVFLTLGFRAKRSHPEVRHFDLLPEKGCEVDLDAVQALADENTLALVIINPGNPCGNDYTHQHLQKVG</sequence>